<evidence type="ECO:0000256" key="1">
    <source>
        <dbReference type="SAM" id="MobiDB-lite"/>
    </source>
</evidence>
<comment type="caution">
    <text evidence="3">The sequence shown here is derived from an EMBL/GenBank/DDBJ whole genome shotgun (WGS) entry which is preliminary data.</text>
</comment>
<evidence type="ECO:0000313" key="4">
    <source>
        <dbReference type="Proteomes" id="UP000829685"/>
    </source>
</evidence>
<keyword evidence="2" id="KW-0472">Membrane</keyword>
<feature type="compositionally biased region" description="Polar residues" evidence="1">
    <location>
        <begin position="1"/>
        <end position="18"/>
    </location>
</feature>
<dbReference type="Proteomes" id="UP000829685">
    <property type="component" value="Unassembled WGS sequence"/>
</dbReference>
<evidence type="ECO:0000256" key="2">
    <source>
        <dbReference type="SAM" id="Phobius"/>
    </source>
</evidence>
<keyword evidence="4" id="KW-1185">Reference proteome</keyword>
<name>A0A9P9WGM8_9PEZI</name>
<reference evidence="3" key="1">
    <citation type="submission" date="2021-03" db="EMBL/GenBank/DDBJ databases">
        <title>Revisited historic fungal species revealed as producer of novel bioactive compounds through whole genome sequencing and comparative genomics.</title>
        <authorList>
            <person name="Vignolle G.A."/>
            <person name="Hochenegger N."/>
            <person name="Mach R.L."/>
            <person name="Mach-Aigner A.R."/>
            <person name="Javad Rahimi M."/>
            <person name="Salim K.A."/>
            <person name="Chan C.M."/>
            <person name="Lim L.B.L."/>
            <person name="Cai F."/>
            <person name="Druzhinina I.S."/>
            <person name="U'Ren J.M."/>
            <person name="Derntl C."/>
        </authorList>
    </citation>
    <scope>NUCLEOTIDE SEQUENCE</scope>
    <source>
        <strain evidence="3">TUCIM 5799</strain>
    </source>
</reference>
<accession>A0A9P9WGM8</accession>
<keyword evidence="2" id="KW-1133">Transmembrane helix</keyword>
<feature type="transmembrane region" description="Helical" evidence="2">
    <location>
        <begin position="115"/>
        <end position="135"/>
    </location>
</feature>
<gene>
    <name evidence="3" type="ORF">JX265_009183</name>
</gene>
<keyword evidence="2" id="KW-0812">Transmembrane</keyword>
<dbReference type="AlphaFoldDB" id="A0A9P9WGM8"/>
<dbReference type="EMBL" id="JAFIMR010000027">
    <property type="protein sequence ID" value="KAI1862469.1"/>
    <property type="molecule type" value="Genomic_DNA"/>
</dbReference>
<organism evidence="3 4">
    <name type="scientific">Neoarthrinium moseri</name>
    <dbReference type="NCBI Taxonomy" id="1658444"/>
    <lineage>
        <taxon>Eukaryota</taxon>
        <taxon>Fungi</taxon>
        <taxon>Dikarya</taxon>
        <taxon>Ascomycota</taxon>
        <taxon>Pezizomycotina</taxon>
        <taxon>Sordariomycetes</taxon>
        <taxon>Xylariomycetidae</taxon>
        <taxon>Amphisphaeriales</taxon>
        <taxon>Apiosporaceae</taxon>
        <taxon>Neoarthrinium</taxon>
    </lineage>
</organism>
<evidence type="ECO:0000313" key="3">
    <source>
        <dbReference type="EMBL" id="KAI1862469.1"/>
    </source>
</evidence>
<sequence>MASMTNDTCNGLTLSNWESQDRPTDITTGYMLNGGNATYRAIQTCCSPNPVSVVDNCVVWCELPPAITDKGQNGTEATALADCLRSNGVEHPGEVGAAKAKKSSGGSRTIGRHPALPGLAVYALLGLWLSMGHVIT</sequence>
<feature type="region of interest" description="Disordered" evidence="1">
    <location>
        <begin position="1"/>
        <end position="20"/>
    </location>
</feature>
<proteinExistence type="predicted"/>
<protein>
    <submittedName>
        <fullName evidence="3">Uncharacterized protein</fullName>
    </submittedName>
</protein>